<dbReference type="InterPro" id="IPR012677">
    <property type="entry name" value="Nucleotide-bd_a/b_plait_sf"/>
</dbReference>
<gene>
    <name evidence="4" type="ORF">AURANDRAFT_8214</name>
</gene>
<dbReference type="Pfam" id="PF00076">
    <property type="entry name" value="RRM_1"/>
    <property type="match status" value="1"/>
</dbReference>
<dbReference type="InterPro" id="IPR000504">
    <property type="entry name" value="RRM_dom"/>
</dbReference>
<dbReference type="InterPro" id="IPR050886">
    <property type="entry name" value="RNA-binding_reg"/>
</dbReference>
<dbReference type="OrthoDB" id="439808at2759"/>
<dbReference type="GeneID" id="20229201"/>
<dbReference type="GO" id="GO:0005634">
    <property type="term" value="C:nucleus"/>
    <property type="evidence" value="ECO:0007669"/>
    <property type="project" value="TreeGrafter"/>
</dbReference>
<dbReference type="KEGG" id="aaf:AURANDRAFT_8214"/>
<sequence>VFARNLPYDAGEDAVRRAFARYGAVADVRLAVWNHTQRRKGFGYVQFVKEAAAEAAVRGQPAVEVDGRAVACDYDDRGAPRGSYRAGAG</sequence>
<dbReference type="PROSITE" id="PS50102">
    <property type="entry name" value="RRM"/>
    <property type="match status" value="1"/>
</dbReference>
<dbReference type="PANTHER" id="PTHR48024">
    <property type="entry name" value="GEO13361P1-RELATED"/>
    <property type="match status" value="1"/>
</dbReference>
<keyword evidence="5" id="KW-1185">Reference proteome</keyword>
<evidence type="ECO:0000256" key="2">
    <source>
        <dbReference type="PROSITE-ProRule" id="PRU00176"/>
    </source>
</evidence>
<protein>
    <recommendedName>
        <fullName evidence="3">RRM domain-containing protein</fullName>
    </recommendedName>
</protein>
<dbReference type="EMBL" id="GL833164">
    <property type="protein sequence ID" value="EGB03668.1"/>
    <property type="molecule type" value="Genomic_DNA"/>
</dbReference>
<name>F0YMG0_AURAN</name>
<evidence type="ECO:0000313" key="5">
    <source>
        <dbReference type="Proteomes" id="UP000002729"/>
    </source>
</evidence>
<proteinExistence type="predicted"/>
<feature type="non-terminal residue" evidence="4">
    <location>
        <position position="89"/>
    </location>
</feature>
<evidence type="ECO:0000313" key="4">
    <source>
        <dbReference type="EMBL" id="EGB03668.1"/>
    </source>
</evidence>
<organism evidence="5">
    <name type="scientific">Aureococcus anophagefferens</name>
    <name type="common">Harmful bloom alga</name>
    <dbReference type="NCBI Taxonomy" id="44056"/>
    <lineage>
        <taxon>Eukaryota</taxon>
        <taxon>Sar</taxon>
        <taxon>Stramenopiles</taxon>
        <taxon>Ochrophyta</taxon>
        <taxon>Pelagophyceae</taxon>
        <taxon>Pelagomonadales</taxon>
        <taxon>Pelagomonadaceae</taxon>
        <taxon>Aureococcus</taxon>
    </lineage>
</organism>
<accession>F0YMG0</accession>
<dbReference type="AlphaFoldDB" id="F0YMG0"/>
<evidence type="ECO:0000259" key="3">
    <source>
        <dbReference type="PROSITE" id="PS50102"/>
    </source>
</evidence>
<dbReference type="InterPro" id="IPR035979">
    <property type="entry name" value="RBD_domain_sf"/>
</dbReference>
<dbReference type="Proteomes" id="UP000002729">
    <property type="component" value="Unassembled WGS sequence"/>
</dbReference>
<dbReference type="Gene3D" id="3.30.70.330">
    <property type="match status" value="1"/>
</dbReference>
<feature type="domain" description="RRM" evidence="3">
    <location>
        <begin position="1"/>
        <end position="77"/>
    </location>
</feature>
<dbReference type="GO" id="GO:0003723">
    <property type="term" value="F:RNA binding"/>
    <property type="evidence" value="ECO:0007669"/>
    <property type="project" value="UniProtKB-UniRule"/>
</dbReference>
<dbReference type="OMA" id="LAVWNHT"/>
<evidence type="ECO:0000256" key="1">
    <source>
        <dbReference type="ARBA" id="ARBA00022884"/>
    </source>
</evidence>
<reference evidence="4 5" key="1">
    <citation type="journal article" date="2011" name="Proc. Natl. Acad. Sci. U.S.A.">
        <title>Niche of harmful alga Aureococcus anophagefferens revealed through ecogenomics.</title>
        <authorList>
            <person name="Gobler C.J."/>
            <person name="Berry D.L."/>
            <person name="Dyhrman S.T."/>
            <person name="Wilhelm S.W."/>
            <person name="Salamov A."/>
            <person name="Lobanov A.V."/>
            <person name="Zhang Y."/>
            <person name="Collier J.L."/>
            <person name="Wurch L.L."/>
            <person name="Kustka A.B."/>
            <person name="Dill B.D."/>
            <person name="Shah M."/>
            <person name="VerBerkmoes N.C."/>
            <person name="Kuo A."/>
            <person name="Terry A."/>
            <person name="Pangilinan J."/>
            <person name="Lindquist E.A."/>
            <person name="Lucas S."/>
            <person name="Paulsen I.T."/>
            <person name="Hattenrath-Lehmann T.K."/>
            <person name="Talmage S.C."/>
            <person name="Walker E.A."/>
            <person name="Koch F."/>
            <person name="Burson A.M."/>
            <person name="Marcoval M.A."/>
            <person name="Tang Y.Z."/>
            <person name="Lecleir G.R."/>
            <person name="Coyne K.J."/>
            <person name="Berg G.M."/>
            <person name="Bertrand E.M."/>
            <person name="Saito M.A."/>
            <person name="Gladyshev V.N."/>
            <person name="Grigoriev I.V."/>
        </authorList>
    </citation>
    <scope>NUCLEOTIDE SEQUENCE [LARGE SCALE GENOMIC DNA]</scope>
    <source>
        <strain evidence="5">CCMP 1984</strain>
    </source>
</reference>
<dbReference type="SUPFAM" id="SSF54928">
    <property type="entry name" value="RNA-binding domain, RBD"/>
    <property type="match status" value="1"/>
</dbReference>
<dbReference type="SMART" id="SM00360">
    <property type="entry name" value="RRM"/>
    <property type="match status" value="1"/>
</dbReference>
<dbReference type="RefSeq" id="XP_009041598.1">
    <property type="nucleotide sequence ID" value="XM_009043350.1"/>
</dbReference>
<dbReference type="InParanoid" id="F0YMG0"/>
<feature type="non-terminal residue" evidence="4">
    <location>
        <position position="1"/>
    </location>
</feature>
<keyword evidence="1 2" id="KW-0694">RNA-binding</keyword>
<dbReference type="PANTHER" id="PTHR48024:SF56">
    <property type="entry name" value="HETEROGENEOUS NUCLEAR RIBONUCLEOPROTEIN A0"/>
    <property type="match status" value="1"/>
</dbReference>